<evidence type="ECO:0000256" key="2">
    <source>
        <dbReference type="ARBA" id="ARBA00023043"/>
    </source>
</evidence>
<dbReference type="Proteomes" id="UP001250858">
    <property type="component" value="Chromosome"/>
</dbReference>
<organism evidence="5 6">
    <name type="scientific">Streptomyces roseicoloratus</name>
    <dbReference type="NCBI Taxonomy" id="2508722"/>
    <lineage>
        <taxon>Bacteria</taxon>
        <taxon>Bacillati</taxon>
        <taxon>Actinomycetota</taxon>
        <taxon>Actinomycetes</taxon>
        <taxon>Kitasatosporales</taxon>
        <taxon>Streptomycetaceae</taxon>
        <taxon>Streptomyces</taxon>
    </lineage>
</organism>
<dbReference type="InterPro" id="IPR016024">
    <property type="entry name" value="ARM-type_fold"/>
</dbReference>
<dbReference type="SUPFAM" id="SSF48403">
    <property type="entry name" value="Ankyrin repeat"/>
    <property type="match status" value="1"/>
</dbReference>
<gene>
    <name evidence="5" type="ORF">RGF97_26010</name>
</gene>
<dbReference type="RefSeq" id="WP_309549513.1">
    <property type="nucleotide sequence ID" value="NZ_CP133762.1"/>
</dbReference>
<dbReference type="SUPFAM" id="SSF48371">
    <property type="entry name" value="ARM repeat"/>
    <property type="match status" value="1"/>
</dbReference>
<feature type="region of interest" description="Disordered" evidence="4">
    <location>
        <begin position="342"/>
        <end position="365"/>
    </location>
</feature>
<evidence type="ECO:0000256" key="4">
    <source>
        <dbReference type="SAM" id="MobiDB-lite"/>
    </source>
</evidence>
<dbReference type="Pfam" id="PF12796">
    <property type="entry name" value="Ank_2"/>
    <property type="match status" value="1"/>
</dbReference>
<feature type="repeat" description="ANK" evidence="3">
    <location>
        <begin position="132"/>
        <end position="157"/>
    </location>
</feature>
<dbReference type="SMART" id="SM00567">
    <property type="entry name" value="EZ_HEAT"/>
    <property type="match status" value="5"/>
</dbReference>
<keyword evidence="6" id="KW-1185">Reference proteome</keyword>
<dbReference type="Gene3D" id="1.25.40.20">
    <property type="entry name" value="Ankyrin repeat-containing domain"/>
    <property type="match status" value="1"/>
</dbReference>
<dbReference type="Gene3D" id="1.25.10.10">
    <property type="entry name" value="Leucine-rich Repeat Variant"/>
    <property type="match status" value="2"/>
</dbReference>
<keyword evidence="2 3" id="KW-0040">ANK repeat</keyword>
<reference evidence="5 6" key="1">
    <citation type="submission" date="2023-09" db="EMBL/GenBank/DDBJ databases">
        <title>Complete genome of Streptomyces roseicoloratus T14.</title>
        <authorList>
            <person name="Bashizi T."/>
            <person name="Kim M.-J."/>
            <person name="Lee G."/>
            <person name="Tagele S.B."/>
            <person name="Shin J.-H."/>
        </authorList>
    </citation>
    <scope>NUCLEOTIDE SEQUENCE [LARGE SCALE GENOMIC DNA]</scope>
    <source>
        <strain evidence="5 6">T14</strain>
    </source>
</reference>
<proteinExistence type="predicted"/>
<feature type="repeat" description="ANK" evidence="3">
    <location>
        <begin position="31"/>
        <end position="63"/>
    </location>
</feature>
<evidence type="ECO:0000256" key="1">
    <source>
        <dbReference type="ARBA" id="ARBA00022737"/>
    </source>
</evidence>
<evidence type="ECO:0000313" key="6">
    <source>
        <dbReference type="Proteomes" id="UP001250858"/>
    </source>
</evidence>
<evidence type="ECO:0000256" key="3">
    <source>
        <dbReference type="PROSITE-ProRule" id="PRU00023"/>
    </source>
</evidence>
<dbReference type="PANTHER" id="PTHR24171">
    <property type="entry name" value="ANKYRIN REPEAT DOMAIN-CONTAINING PROTEIN 39-RELATED"/>
    <property type="match status" value="1"/>
</dbReference>
<dbReference type="InterPro" id="IPR004155">
    <property type="entry name" value="PBS_lyase_HEAT"/>
</dbReference>
<dbReference type="Pfam" id="PF13646">
    <property type="entry name" value="HEAT_2"/>
    <property type="match status" value="2"/>
</dbReference>
<protein>
    <submittedName>
        <fullName evidence="5">Ankyrin repeat domain-containing protein</fullName>
    </submittedName>
</protein>
<dbReference type="EMBL" id="CP133762">
    <property type="protein sequence ID" value="WMX47572.1"/>
    <property type="molecule type" value="Genomic_DNA"/>
</dbReference>
<name>A0ABY9RZH2_9ACTN</name>
<feature type="repeat" description="ANK" evidence="3">
    <location>
        <begin position="66"/>
        <end position="98"/>
    </location>
</feature>
<dbReference type="SMART" id="SM00248">
    <property type="entry name" value="ANK"/>
    <property type="match status" value="4"/>
</dbReference>
<dbReference type="InterPro" id="IPR002110">
    <property type="entry name" value="Ankyrin_rpt"/>
</dbReference>
<dbReference type="PROSITE" id="PS50297">
    <property type="entry name" value="ANK_REP_REGION"/>
    <property type="match status" value="3"/>
</dbReference>
<feature type="repeat" description="ANK" evidence="3">
    <location>
        <begin position="99"/>
        <end position="125"/>
    </location>
</feature>
<dbReference type="InterPro" id="IPR011989">
    <property type="entry name" value="ARM-like"/>
</dbReference>
<keyword evidence="1" id="KW-0677">Repeat</keyword>
<dbReference type="Pfam" id="PF00023">
    <property type="entry name" value="Ank"/>
    <property type="match status" value="1"/>
</dbReference>
<evidence type="ECO:0000313" key="5">
    <source>
        <dbReference type="EMBL" id="WMX47572.1"/>
    </source>
</evidence>
<sequence length="625" mass="61780">MSRLWDALWAGDDDGLVRALREGADAEARGDGETPLYRAAVGNQPVAVRVLLAAGADPGRASGEDDTDLPLCGAACGGHTEVVRALLAAGADPDQEEGYGFTALAWAVRLGHTGTADVLLAAGADPARPGPDGLLPLTAAARRGSPSLVRALLEQGAGRDRAALQEALAEARRWIGVDMAAVLRRGLVESGGTADTYEAVVRRVPEDGGITVVVELLREDGAPARGDERQTGHAAVATLLEGALGVSVPPEELAGRALACGDPDQDDWTTAVDALAARADETVFVTATGWCASPDPLRRALGARVLASLPGFTASAVPVLRALAAGEAEVLTGAGPWAGAEAEAGTPAGAGPSAGSGPLAGAKAGTPAGAGPLAGARVASAEAEAEAVTGVGPSAGAEAGTPAGAGVEAGNAAEARAAAGTWAGAGAPAGAGAKAGTSAGARVASGAGVRAPSDVGGGAREAGREPAASVVVALGQCGDGSAVPELLAFAGHPDAEVRRQVAAALTGIVPSGDAVAVATIVALSRDPDARVRDWATLALAELPDDTPVVREALAARLADADPETAAEAARGLAIRQDPRAVDALARALADGDPEGPARETALSALEHVADPRVRTRLEWTTPRGR</sequence>
<accession>A0ABY9RZH2</accession>
<dbReference type="InterPro" id="IPR036770">
    <property type="entry name" value="Ankyrin_rpt-contain_sf"/>
</dbReference>
<dbReference type="PROSITE" id="PS50088">
    <property type="entry name" value="ANK_REPEAT"/>
    <property type="match status" value="4"/>
</dbReference>